<comment type="similarity">
    <text evidence="3">Belongs to the DPH1/DPH2 family. DPH2 subfamily.</text>
</comment>
<dbReference type="FunFam" id="3.40.50.11860:FF:000001">
    <property type="entry name" value="2-(3-amino-3-carboxypropyl)histidine synthase subunit 2"/>
    <property type="match status" value="1"/>
</dbReference>
<keyword evidence="4" id="KW-0479">Metal-binding</keyword>
<dbReference type="Pfam" id="PF01866">
    <property type="entry name" value="Diphthamide_syn"/>
    <property type="match status" value="1"/>
</dbReference>
<gene>
    <name evidence="7" type="ORF">Mgra_00007392</name>
</gene>
<dbReference type="InterPro" id="IPR042265">
    <property type="entry name" value="DPH1/DPH2_3"/>
</dbReference>
<evidence type="ECO:0000256" key="4">
    <source>
        <dbReference type="ARBA" id="ARBA00022723"/>
    </source>
</evidence>
<evidence type="ECO:0000256" key="1">
    <source>
        <dbReference type="ARBA" id="ARBA00001966"/>
    </source>
</evidence>
<dbReference type="NCBIfam" id="TIGR00322">
    <property type="entry name" value="diphth2_R"/>
    <property type="match status" value="1"/>
</dbReference>
<dbReference type="GO" id="GO:0017183">
    <property type="term" value="P:protein histidyl modification to diphthamide"/>
    <property type="evidence" value="ECO:0007669"/>
    <property type="project" value="InterPro"/>
</dbReference>
<sequence>MKRMFLAEKVKDANTIGLVLGYVSMECRKEAISRVRQLCKQRNKKLYLNEAKLTNFGAEIDVFVMLSCPYGILLDGNKSFKPIVSLMEVEMALNQSSPYESMKWTGEASDILKNQIQSFNEDTVDVSLTSGNVRSCGCNMSKGENEENMQLIEYSAGDYFKKRTWKGLDDTENNAKNFNELKEGFNGIASRYEKELINDK</sequence>
<evidence type="ECO:0000313" key="7">
    <source>
        <dbReference type="EMBL" id="KAF7633202.1"/>
    </source>
</evidence>
<dbReference type="AlphaFoldDB" id="A0A8S9ZIJ0"/>
<comment type="caution">
    <text evidence="7">The sequence shown here is derived from an EMBL/GenBank/DDBJ whole genome shotgun (WGS) entry which is preliminary data.</text>
</comment>
<evidence type="ECO:0000256" key="2">
    <source>
        <dbReference type="ARBA" id="ARBA00005156"/>
    </source>
</evidence>
<reference evidence="7" key="1">
    <citation type="journal article" date="2020" name="Ecol. Evol.">
        <title>Genome structure and content of the rice root-knot nematode (Meloidogyne graminicola).</title>
        <authorList>
            <person name="Phan N.T."/>
            <person name="Danchin E.G.J."/>
            <person name="Klopp C."/>
            <person name="Perfus-Barbeoch L."/>
            <person name="Kozlowski D.K."/>
            <person name="Koutsovoulos G.D."/>
            <person name="Lopez-Roques C."/>
            <person name="Bouchez O."/>
            <person name="Zahm M."/>
            <person name="Besnard G."/>
            <person name="Bellafiore S."/>
        </authorList>
    </citation>
    <scope>NUCLEOTIDE SEQUENCE</scope>
    <source>
        <strain evidence="7">VN-18</strain>
    </source>
</reference>
<evidence type="ECO:0000256" key="6">
    <source>
        <dbReference type="ARBA" id="ARBA00023014"/>
    </source>
</evidence>
<accession>A0A8S9ZIJ0</accession>
<dbReference type="EMBL" id="JABEBT010000082">
    <property type="protein sequence ID" value="KAF7633202.1"/>
    <property type="molecule type" value="Genomic_DNA"/>
</dbReference>
<name>A0A8S9ZIJ0_9BILA</name>
<dbReference type="GO" id="GO:0051536">
    <property type="term" value="F:iron-sulfur cluster binding"/>
    <property type="evidence" value="ECO:0007669"/>
    <property type="project" value="UniProtKB-KW"/>
</dbReference>
<keyword evidence="5" id="KW-0408">Iron</keyword>
<dbReference type="SFLD" id="SFLDS00032">
    <property type="entry name" value="Radical_SAM_3-amino-3-carboxyp"/>
    <property type="match status" value="1"/>
</dbReference>
<dbReference type="OrthoDB" id="449241at2759"/>
<evidence type="ECO:0000256" key="5">
    <source>
        <dbReference type="ARBA" id="ARBA00023004"/>
    </source>
</evidence>
<dbReference type="GO" id="GO:0046872">
    <property type="term" value="F:metal ion binding"/>
    <property type="evidence" value="ECO:0007669"/>
    <property type="project" value="UniProtKB-KW"/>
</dbReference>
<keyword evidence="6" id="KW-0411">Iron-sulfur</keyword>
<dbReference type="PANTHER" id="PTHR10762:SF2">
    <property type="entry name" value="2-(3-AMINO-3-CARBOXYPROPYL)HISTIDINE SYNTHASE SUBUNIT 2"/>
    <property type="match status" value="1"/>
</dbReference>
<protein>
    <submittedName>
        <fullName evidence="7">2-(3-amino-3-carboxypropyl)histidine synthase subunit 2</fullName>
    </submittedName>
</protein>
<comment type="pathway">
    <text evidence="2">Protein modification; peptidyl-diphthamide biosynthesis.</text>
</comment>
<proteinExistence type="inferred from homology"/>
<dbReference type="GO" id="GO:0090560">
    <property type="term" value="F:2-(3-amino-3-carboxypropyl)histidine synthase activity"/>
    <property type="evidence" value="ECO:0007669"/>
    <property type="project" value="InterPro"/>
</dbReference>
<dbReference type="Gene3D" id="3.40.50.11860">
    <property type="entry name" value="Diphthamide synthesis DPH1/DPH2 domain 3"/>
    <property type="match status" value="1"/>
</dbReference>
<evidence type="ECO:0000313" key="8">
    <source>
        <dbReference type="Proteomes" id="UP000605970"/>
    </source>
</evidence>
<dbReference type="Proteomes" id="UP000605970">
    <property type="component" value="Unassembled WGS sequence"/>
</dbReference>
<dbReference type="PANTHER" id="PTHR10762">
    <property type="entry name" value="DIPHTHAMIDE BIOSYNTHESIS PROTEIN"/>
    <property type="match status" value="1"/>
</dbReference>
<organism evidence="7 8">
    <name type="scientific">Meloidogyne graminicola</name>
    <dbReference type="NCBI Taxonomy" id="189291"/>
    <lineage>
        <taxon>Eukaryota</taxon>
        <taxon>Metazoa</taxon>
        <taxon>Ecdysozoa</taxon>
        <taxon>Nematoda</taxon>
        <taxon>Chromadorea</taxon>
        <taxon>Rhabditida</taxon>
        <taxon>Tylenchina</taxon>
        <taxon>Tylenchomorpha</taxon>
        <taxon>Tylenchoidea</taxon>
        <taxon>Meloidogynidae</taxon>
        <taxon>Meloidogyninae</taxon>
        <taxon>Meloidogyne</taxon>
    </lineage>
</organism>
<comment type="cofactor">
    <cofactor evidence="1">
        <name>[4Fe-4S] cluster</name>
        <dbReference type="ChEBI" id="CHEBI:49883"/>
    </cofactor>
</comment>
<evidence type="ECO:0000256" key="3">
    <source>
        <dbReference type="ARBA" id="ARBA00006179"/>
    </source>
</evidence>
<dbReference type="InterPro" id="IPR016435">
    <property type="entry name" value="DPH1/DPH2"/>
</dbReference>
<keyword evidence="8" id="KW-1185">Reference proteome</keyword>